<sequence length="51" mass="5759">PEIQRAKSVHADAFAALEKATGELKKEMNMANDQQERAMAYQLAMTMEMTQ</sequence>
<dbReference type="AlphaFoldDB" id="A0A227JBY2"/>
<evidence type="ECO:0000313" key="2">
    <source>
        <dbReference type="Proteomes" id="UP000214596"/>
    </source>
</evidence>
<protein>
    <submittedName>
        <fullName evidence="1">LafD</fullName>
    </submittedName>
</protein>
<proteinExistence type="predicted"/>
<organism evidence="1 2">
    <name type="scientific">Vibrio parahaemolyticus</name>
    <dbReference type="NCBI Taxonomy" id="670"/>
    <lineage>
        <taxon>Bacteria</taxon>
        <taxon>Pseudomonadati</taxon>
        <taxon>Pseudomonadota</taxon>
        <taxon>Gammaproteobacteria</taxon>
        <taxon>Vibrionales</taxon>
        <taxon>Vibrionaceae</taxon>
        <taxon>Vibrio</taxon>
    </lineage>
</organism>
<comment type="caution">
    <text evidence="1">The sequence shown here is derived from an EMBL/GenBank/DDBJ whole genome shotgun (WGS) entry which is preliminary data.</text>
</comment>
<name>A0A227JBY2_VIBPH</name>
<dbReference type="EMBL" id="NIXT01000594">
    <property type="protein sequence ID" value="OXE32620.1"/>
    <property type="molecule type" value="Genomic_DNA"/>
</dbReference>
<feature type="non-terminal residue" evidence="1">
    <location>
        <position position="1"/>
    </location>
</feature>
<dbReference type="Proteomes" id="UP000214596">
    <property type="component" value="Unassembled WGS sequence"/>
</dbReference>
<accession>A0A227JBY2</accession>
<gene>
    <name evidence="1" type="ORF">CA163_11755</name>
</gene>
<evidence type="ECO:0000313" key="1">
    <source>
        <dbReference type="EMBL" id="OXE32620.1"/>
    </source>
</evidence>
<reference evidence="1 2" key="1">
    <citation type="journal article" date="2017" name="Appl. Environ. Microbiol.">
        <title>Parallel evolution of two clades of a major Atlantic endemic Vibrio parahaemolyticus pathogen lineage by independent acquisition of related pathogenicity islands.</title>
        <authorList>
            <person name="Xu F."/>
            <person name="Gonzalez-Escalona N."/>
            <person name="Drees K.P."/>
            <person name="Sebra R.P."/>
            <person name="Cooper V.S."/>
            <person name="Jones S.H."/>
            <person name="Whistler C.A."/>
        </authorList>
    </citation>
    <scope>NUCLEOTIDE SEQUENCE [LARGE SCALE GENOMIC DNA]</scope>
    <source>
        <strain evidence="1 2">MAVP-3</strain>
    </source>
</reference>